<dbReference type="InterPro" id="IPR050951">
    <property type="entry name" value="Retrovirus_Pol_polyprotein"/>
</dbReference>
<reference evidence="4 5" key="1">
    <citation type="submission" date="2024-02" db="EMBL/GenBank/DDBJ databases">
        <authorList>
            <person name="Daric V."/>
            <person name="Darras S."/>
        </authorList>
    </citation>
    <scope>NUCLEOTIDE SEQUENCE [LARGE SCALE GENOMIC DNA]</scope>
</reference>
<dbReference type="InterPro" id="IPR043128">
    <property type="entry name" value="Rev_trsase/Diguanyl_cyclase"/>
</dbReference>
<evidence type="ECO:0000256" key="1">
    <source>
        <dbReference type="ARBA" id="ARBA00010879"/>
    </source>
</evidence>
<evidence type="ECO:0000256" key="2">
    <source>
        <dbReference type="ARBA" id="ARBA00012180"/>
    </source>
</evidence>
<gene>
    <name evidence="4" type="ORF">CVLEPA_LOCUS29469</name>
</gene>
<keyword evidence="5" id="KW-1185">Reference proteome</keyword>
<dbReference type="Gene3D" id="3.30.70.270">
    <property type="match status" value="2"/>
</dbReference>
<feature type="domain" description="Reverse transcriptase" evidence="3">
    <location>
        <begin position="8"/>
        <end position="93"/>
    </location>
</feature>
<dbReference type="SUPFAM" id="SSF56672">
    <property type="entry name" value="DNA/RNA polymerases"/>
    <property type="match status" value="1"/>
</dbReference>
<evidence type="ECO:0000313" key="4">
    <source>
        <dbReference type="EMBL" id="CAK8696307.1"/>
    </source>
</evidence>
<dbReference type="EMBL" id="CAWYQH010000152">
    <property type="protein sequence ID" value="CAK8696307.1"/>
    <property type="molecule type" value="Genomic_DNA"/>
</dbReference>
<sequence>MRIINTPFGLYRCNHMCFGVASSPAQFHCCMDTMTTGLTGVAAYLDNLIVTGGTATKHWENLKKLMYRLGKYSLCIKLAKCEFLKDSVEYLRHIIEKDEKRRNSTIPQDPESSGATSIFGKNQLLRSFIKNLPDKANPLYALLKKTAKFKWSDACETVCRWLKKDVIVSTKLIHYYGDGEGICFRLAYALQPNGFSLSFRTP</sequence>
<dbReference type="InterPro" id="IPR043502">
    <property type="entry name" value="DNA/RNA_pol_sf"/>
</dbReference>
<dbReference type="Proteomes" id="UP001642483">
    <property type="component" value="Unassembled WGS sequence"/>
</dbReference>
<dbReference type="EC" id="3.1.26.4" evidence="2"/>
<evidence type="ECO:0000313" key="5">
    <source>
        <dbReference type="Proteomes" id="UP001642483"/>
    </source>
</evidence>
<dbReference type="Pfam" id="PF00078">
    <property type="entry name" value="RVT_1"/>
    <property type="match status" value="1"/>
</dbReference>
<dbReference type="InterPro" id="IPR000477">
    <property type="entry name" value="RT_dom"/>
</dbReference>
<protein>
    <recommendedName>
        <fullName evidence="2">ribonuclease H</fullName>
        <ecNumber evidence="2">3.1.26.4</ecNumber>
    </recommendedName>
</protein>
<name>A0ABP0GX31_CLALP</name>
<proteinExistence type="inferred from homology"/>
<accession>A0ABP0GX31</accession>
<comment type="similarity">
    <text evidence="1">Belongs to the beta type-B retroviral polymerase family. HERV class-II K(HML-2) pol subfamily.</text>
</comment>
<organism evidence="4 5">
    <name type="scientific">Clavelina lepadiformis</name>
    <name type="common">Light-bulb sea squirt</name>
    <name type="synonym">Ascidia lepadiformis</name>
    <dbReference type="NCBI Taxonomy" id="159417"/>
    <lineage>
        <taxon>Eukaryota</taxon>
        <taxon>Metazoa</taxon>
        <taxon>Chordata</taxon>
        <taxon>Tunicata</taxon>
        <taxon>Ascidiacea</taxon>
        <taxon>Aplousobranchia</taxon>
        <taxon>Clavelinidae</taxon>
        <taxon>Clavelina</taxon>
    </lineage>
</organism>
<dbReference type="PANTHER" id="PTHR37984">
    <property type="entry name" value="PROTEIN CBG26694"/>
    <property type="match status" value="1"/>
</dbReference>
<evidence type="ECO:0000259" key="3">
    <source>
        <dbReference type="Pfam" id="PF00078"/>
    </source>
</evidence>
<comment type="caution">
    <text evidence="4">The sequence shown here is derived from an EMBL/GenBank/DDBJ whole genome shotgun (WGS) entry which is preliminary data.</text>
</comment>
<dbReference type="PANTHER" id="PTHR37984:SF5">
    <property type="entry name" value="PROTEIN NYNRIN-LIKE"/>
    <property type="match status" value="1"/>
</dbReference>